<comment type="caution">
    <text evidence="1">The sequence shown here is derived from an EMBL/GenBank/DDBJ whole genome shotgun (WGS) entry which is preliminary data.</text>
</comment>
<reference evidence="1" key="1">
    <citation type="submission" date="2023-06" db="EMBL/GenBank/DDBJ databases">
        <title>Genome-scale phylogeny and comparative genomics of the fungal order Sordariales.</title>
        <authorList>
            <consortium name="Lawrence Berkeley National Laboratory"/>
            <person name="Hensen N."/>
            <person name="Bonometti L."/>
            <person name="Westerberg I."/>
            <person name="Brannstrom I.O."/>
            <person name="Guillou S."/>
            <person name="Cros-Aarteil S."/>
            <person name="Calhoun S."/>
            <person name="Haridas S."/>
            <person name="Kuo A."/>
            <person name="Mondo S."/>
            <person name="Pangilinan J."/>
            <person name="Riley R."/>
            <person name="Labutti K."/>
            <person name="Andreopoulos B."/>
            <person name="Lipzen A."/>
            <person name="Chen C."/>
            <person name="Yanf M."/>
            <person name="Daum C."/>
            <person name="Ng V."/>
            <person name="Clum A."/>
            <person name="Steindorff A."/>
            <person name="Ohm R."/>
            <person name="Martin F."/>
            <person name="Silar P."/>
            <person name="Natvig D."/>
            <person name="Lalanne C."/>
            <person name="Gautier V."/>
            <person name="Ament-Velasquez S.L."/>
            <person name="Kruys A."/>
            <person name="Hutchinson M.I."/>
            <person name="Powell A.J."/>
            <person name="Barry K."/>
            <person name="Miller A.N."/>
            <person name="Grigoriev I.V."/>
            <person name="Debuchy R."/>
            <person name="Gladieux P."/>
            <person name="Thoren M.H."/>
            <person name="Johannesson H."/>
        </authorList>
    </citation>
    <scope>NUCLEOTIDE SEQUENCE</scope>
    <source>
        <strain evidence="1">SMH4607-1</strain>
    </source>
</reference>
<keyword evidence="2" id="KW-1185">Reference proteome</keyword>
<accession>A0AA40AI83</accession>
<proteinExistence type="predicted"/>
<evidence type="ECO:0000313" key="2">
    <source>
        <dbReference type="Proteomes" id="UP001172102"/>
    </source>
</evidence>
<sequence>MAGTASREECTVILVAGANPGETSDPTYDNIAALKSNLRYLHQVSSNYGVDTTTIANLNQDIARISQQSHEQGPIPRAEYEEFRRSIGRQLIASSELIKEAIKSSNLHDDPEAEAKKFTSIMLVRARSTYLTYLFIHPPQHFLTKPGLVVEPEPR</sequence>
<name>A0AA40AI83_9PEZI</name>
<dbReference type="EMBL" id="JAUKUA010000004">
    <property type="protein sequence ID" value="KAK0716333.1"/>
    <property type="molecule type" value="Genomic_DNA"/>
</dbReference>
<protein>
    <submittedName>
        <fullName evidence="1">Uncharacterized protein</fullName>
    </submittedName>
</protein>
<gene>
    <name evidence="1" type="ORF">B0H67DRAFT_610860</name>
</gene>
<organism evidence="1 2">
    <name type="scientific">Lasiosphaeris hirsuta</name>
    <dbReference type="NCBI Taxonomy" id="260670"/>
    <lineage>
        <taxon>Eukaryota</taxon>
        <taxon>Fungi</taxon>
        <taxon>Dikarya</taxon>
        <taxon>Ascomycota</taxon>
        <taxon>Pezizomycotina</taxon>
        <taxon>Sordariomycetes</taxon>
        <taxon>Sordariomycetidae</taxon>
        <taxon>Sordariales</taxon>
        <taxon>Lasiosphaeriaceae</taxon>
        <taxon>Lasiosphaeris</taxon>
    </lineage>
</organism>
<dbReference type="AlphaFoldDB" id="A0AA40AI83"/>
<evidence type="ECO:0000313" key="1">
    <source>
        <dbReference type="EMBL" id="KAK0716333.1"/>
    </source>
</evidence>
<dbReference type="Proteomes" id="UP001172102">
    <property type="component" value="Unassembled WGS sequence"/>
</dbReference>